<dbReference type="NCBIfam" id="NF004347">
    <property type="entry name" value="PRK05728.1-4"/>
    <property type="match status" value="1"/>
</dbReference>
<organism evidence="1 2">
    <name type="scientific">Cohaesibacter gelatinilyticus</name>
    <dbReference type="NCBI Taxonomy" id="372072"/>
    <lineage>
        <taxon>Bacteria</taxon>
        <taxon>Pseudomonadati</taxon>
        <taxon>Pseudomonadota</taxon>
        <taxon>Alphaproteobacteria</taxon>
        <taxon>Hyphomicrobiales</taxon>
        <taxon>Cohaesibacteraceae</taxon>
    </lineage>
</organism>
<sequence length="155" mass="17636">MPAEIFFYHLQRQPLEMALPRLLEKCLERGWKSFVQVGTPERLKGLDAQLWTFRDDSFLAHGLAGQDHEDKQPILMSSHPLPAANGAQVRFFVDGALPNTDLSLLEGLERAILMFDDQDEVTKQASRSCWKELKEKDFSVSYWKQTGGGGWEKLG</sequence>
<evidence type="ECO:0000313" key="1">
    <source>
        <dbReference type="EMBL" id="SNZ08051.1"/>
    </source>
</evidence>
<dbReference type="GO" id="GO:0006260">
    <property type="term" value="P:DNA replication"/>
    <property type="evidence" value="ECO:0007669"/>
    <property type="project" value="InterPro"/>
</dbReference>
<dbReference type="OrthoDB" id="9795973at2"/>
<dbReference type="InterPro" id="IPR007459">
    <property type="entry name" value="DNA_pol3_chi"/>
</dbReference>
<dbReference type="PANTHER" id="PTHR38767:SF1">
    <property type="entry name" value="DNA POLYMERASE III SUBUNIT CHI"/>
    <property type="match status" value="1"/>
</dbReference>
<name>A0A285NK82_9HYPH</name>
<dbReference type="Gene3D" id="3.40.50.10110">
    <property type="entry name" value="DNA polymerase III subunit chi"/>
    <property type="match status" value="1"/>
</dbReference>
<proteinExistence type="predicted"/>
<dbReference type="SUPFAM" id="SSF102400">
    <property type="entry name" value="DNA polymerase III chi subunit"/>
    <property type="match status" value="1"/>
</dbReference>
<accession>A0A285NK82</accession>
<dbReference type="Pfam" id="PF04364">
    <property type="entry name" value="DNA_pol3_chi"/>
    <property type="match status" value="1"/>
</dbReference>
<dbReference type="EMBL" id="OBEL01000001">
    <property type="protein sequence ID" value="SNZ08051.1"/>
    <property type="molecule type" value="Genomic_DNA"/>
</dbReference>
<keyword evidence="2" id="KW-1185">Reference proteome</keyword>
<dbReference type="PANTHER" id="PTHR38767">
    <property type="entry name" value="DNA POLYMERASE III SUBUNIT CHI"/>
    <property type="match status" value="1"/>
</dbReference>
<dbReference type="GO" id="GO:0003887">
    <property type="term" value="F:DNA-directed DNA polymerase activity"/>
    <property type="evidence" value="ECO:0007669"/>
    <property type="project" value="InterPro"/>
</dbReference>
<evidence type="ECO:0000313" key="2">
    <source>
        <dbReference type="Proteomes" id="UP000219439"/>
    </source>
</evidence>
<dbReference type="Proteomes" id="UP000219439">
    <property type="component" value="Unassembled WGS sequence"/>
</dbReference>
<dbReference type="RefSeq" id="WP_097152603.1">
    <property type="nucleotide sequence ID" value="NZ_OBEL01000001.1"/>
</dbReference>
<dbReference type="GO" id="GO:0032298">
    <property type="term" value="P:positive regulation of DNA-templated DNA replication initiation"/>
    <property type="evidence" value="ECO:0007669"/>
    <property type="project" value="TreeGrafter"/>
</dbReference>
<dbReference type="AlphaFoldDB" id="A0A285NK82"/>
<reference evidence="1 2" key="1">
    <citation type="submission" date="2017-09" db="EMBL/GenBank/DDBJ databases">
        <authorList>
            <person name="Ehlers B."/>
            <person name="Leendertz F.H."/>
        </authorList>
    </citation>
    <scope>NUCLEOTIDE SEQUENCE [LARGE SCALE GENOMIC DNA]</scope>
    <source>
        <strain evidence="1 2">DSM 18289</strain>
    </source>
</reference>
<protein>
    <submittedName>
        <fullName evidence="1">DNA polymerase III, chi subunit</fullName>
    </submittedName>
</protein>
<gene>
    <name evidence="1" type="ORF">SAMN06265368_1429</name>
</gene>
<dbReference type="GO" id="GO:0003677">
    <property type="term" value="F:DNA binding"/>
    <property type="evidence" value="ECO:0007669"/>
    <property type="project" value="InterPro"/>
</dbReference>
<dbReference type="InterPro" id="IPR036768">
    <property type="entry name" value="PolIII_chi_sf"/>
</dbReference>